<dbReference type="GO" id="GO:0005634">
    <property type="term" value="C:nucleus"/>
    <property type="evidence" value="ECO:0007669"/>
    <property type="project" value="UniProtKB-SubCell"/>
</dbReference>
<accession>A0A316Z2U0</accession>
<evidence type="ECO:0000256" key="2">
    <source>
        <dbReference type="ARBA" id="ARBA00004496"/>
    </source>
</evidence>
<dbReference type="InterPro" id="IPR029479">
    <property type="entry name" value="Nitroreductase"/>
</dbReference>
<feature type="domain" description="Nitroreductase" evidence="7">
    <location>
        <begin position="5"/>
        <end position="175"/>
    </location>
</feature>
<dbReference type="GO" id="GO:0005737">
    <property type="term" value="C:cytoplasm"/>
    <property type="evidence" value="ECO:0007669"/>
    <property type="project" value="UniProtKB-SubCell"/>
</dbReference>
<organism evidence="8 9">
    <name type="scientific">Tilletiopsis washingtonensis</name>
    <dbReference type="NCBI Taxonomy" id="58919"/>
    <lineage>
        <taxon>Eukaryota</taxon>
        <taxon>Fungi</taxon>
        <taxon>Dikarya</taxon>
        <taxon>Basidiomycota</taxon>
        <taxon>Ustilaginomycotina</taxon>
        <taxon>Exobasidiomycetes</taxon>
        <taxon>Entylomatales</taxon>
        <taxon>Entylomatales incertae sedis</taxon>
        <taxon>Tilletiopsis</taxon>
    </lineage>
</organism>
<evidence type="ECO:0000256" key="6">
    <source>
        <dbReference type="ARBA" id="ARBA00023242"/>
    </source>
</evidence>
<dbReference type="PANTHER" id="PTHR43035:SF1">
    <property type="entry name" value="FATTY ACID REPRESSION MUTANT PROTEIN 2-RELATED"/>
    <property type="match status" value="1"/>
</dbReference>
<keyword evidence="6" id="KW-0539">Nucleus</keyword>
<dbReference type="FunFam" id="3.40.109.10:FF:000001">
    <property type="entry name" value="Nitroreductase family"/>
    <property type="match status" value="1"/>
</dbReference>
<comment type="subcellular location">
    <subcellularLocation>
        <location evidence="2">Cytoplasm</location>
    </subcellularLocation>
    <subcellularLocation>
        <location evidence="1">Nucleus</location>
    </subcellularLocation>
</comment>
<dbReference type="OrthoDB" id="2138173at2759"/>
<dbReference type="STRING" id="58919.A0A316Z2U0"/>
<proteinExistence type="inferred from homology"/>
<keyword evidence="5" id="KW-0560">Oxidoreductase</keyword>
<comment type="similarity">
    <text evidence="3">Belongs to the nitroreductase family.</text>
</comment>
<evidence type="ECO:0000259" key="7">
    <source>
        <dbReference type="Pfam" id="PF00881"/>
    </source>
</evidence>
<evidence type="ECO:0000256" key="3">
    <source>
        <dbReference type="ARBA" id="ARBA00007118"/>
    </source>
</evidence>
<dbReference type="GO" id="GO:0034599">
    <property type="term" value="P:cellular response to oxidative stress"/>
    <property type="evidence" value="ECO:0007669"/>
    <property type="project" value="InterPro"/>
</dbReference>
<name>A0A316Z2U0_9BASI</name>
<evidence type="ECO:0000256" key="1">
    <source>
        <dbReference type="ARBA" id="ARBA00004123"/>
    </source>
</evidence>
<dbReference type="PANTHER" id="PTHR43035">
    <property type="entry name" value="FATTY ACID REPRESSION MUTANT PROTEIN 2-RELATED"/>
    <property type="match status" value="1"/>
</dbReference>
<dbReference type="InterPro" id="IPR000415">
    <property type="entry name" value="Nitroreductase-like"/>
</dbReference>
<dbReference type="Proteomes" id="UP000245946">
    <property type="component" value="Unassembled WGS sequence"/>
</dbReference>
<gene>
    <name evidence="8" type="ORF">FA09DRAFT_332909</name>
</gene>
<dbReference type="GO" id="GO:0016491">
    <property type="term" value="F:oxidoreductase activity"/>
    <property type="evidence" value="ECO:0007669"/>
    <property type="project" value="UniProtKB-KW"/>
</dbReference>
<protein>
    <submittedName>
        <fullName evidence="8">Nitroreductase</fullName>
    </submittedName>
</protein>
<evidence type="ECO:0000313" key="8">
    <source>
        <dbReference type="EMBL" id="PWN94503.1"/>
    </source>
</evidence>
<keyword evidence="4" id="KW-0963">Cytoplasm</keyword>
<dbReference type="InterPro" id="IPR033877">
    <property type="entry name" value="Frm2/Hbn1"/>
</dbReference>
<sequence length="200" mass="21872">MPLLASRRSHYALSPSSHSSSSLTQLIQSAIRASPSAFNSQSSRALLLFGAAHTHYWRELIPSVLRRAWGEEAAQKVDERLAGFAKAQGTVLFFEDAAVVQAMKLKSPAYAAGFDPWSLHSAGMAQLAVWLAITEQGLGANLQHYAQLAGGEEGEVQRHFGLPQTWKCMAELVFGAIDPETAPKEKTFIPDEERFRVYGA</sequence>
<evidence type="ECO:0000256" key="5">
    <source>
        <dbReference type="ARBA" id="ARBA00023002"/>
    </source>
</evidence>
<dbReference type="AlphaFoldDB" id="A0A316Z2U0"/>
<dbReference type="Gene3D" id="3.40.109.10">
    <property type="entry name" value="NADH Oxidase"/>
    <property type="match status" value="1"/>
</dbReference>
<dbReference type="Pfam" id="PF00881">
    <property type="entry name" value="Nitroreductase"/>
    <property type="match status" value="1"/>
</dbReference>
<dbReference type="SUPFAM" id="SSF55469">
    <property type="entry name" value="FMN-dependent nitroreductase-like"/>
    <property type="match status" value="1"/>
</dbReference>
<keyword evidence="9" id="KW-1185">Reference proteome</keyword>
<evidence type="ECO:0000256" key="4">
    <source>
        <dbReference type="ARBA" id="ARBA00022490"/>
    </source>
</evidence>
<dbReference type="EMBL" id="KZ819312">
    <property type="protein sequence ID" value="PWN94503.1"/>
    <property type="molecule type" value="Genomic_DNA"/>
</dbReference>
<evidence type="ECO:0000313" key="9">
    <source>
        <dbReference type="Proteomes" id="UP000245946"/>
    </source>
</evidence>
<dbReference type="GeneID" id="37271189"/>
<dbReference type="RefSeq" id="XP_025594782.1">
    <property type="nucleotide sequence ID" value="XM_025743645.1"/>
</dbReference>
<reference evidence="8 9" key="1">
    <citation type="journal article" date="2018" name="Mol. Biol. Evol.">
        <title>Broad Genomic Sampling Reveals a Smut Pathogenic Ancestry of the Fungal Clade Ustilaginomycotina.</title>
        <authorList>
            <person name="Kijpornyongpan T."/>
            <person name="Mondo S.J."/>
            <person name="Barry K."/>
            <person name="Sandor L."/>
            <person name="Lee J."/>
            <person name="Lipzen A."/>
            <person name="Pangilinan J."/>
            <person name="LaButti K."/>
            <person name="Hainaut M."/>
            <person name="Henrissat B."/>
            <person name="Grigoriev I.V."/>
            <person name="Spatafora J.W."/>
            <person name="Aime M.C."/>
        </authorList>
    </citation>
    <scope>NUCLEOTIDE SEQUENCE [LARGE SCALE GENOMIC DNA]</scope>
    <source>
        <strain evidence="8 9">MCA 4186</strain>
    </source>
</reference>